<feature type="region of interest" description="Disordered" evidence="1">
    <location>
        <begin position="1"/>
        <end position="29"/>
    </location>
</feature>
<dbReference type="SMART" id="SM00855">
    <property type="entry name" value="PGAM"/>
    <property type="match status" value="1"/>
</dbReference>
<keyword evidence="3" id="KW-1185">Reference proteome</keyword>
<comment type="caution">
    <text evidence="2">The sequence shown here is derived from an EMBL/GenBank/DDBJ whole genome shotgun (WGS) entry which is preliminary data.</text>
</comment>
<dbReference type="InterPro" id="IPR013078">
    <property type="entry name" value="His_Pase_superF_clade-1"/>
</dbReference>
<reference evidence="2" key="2">
    <citation type="submission" date="2021-04" db="EMBL/GenBank/DDBJ databases">
        <authorList>
            <person name="Podell S."/>
        </authorList>
    </citation>
    <scope>NUCLEOTIDE SEQUENCE</scope>
    <source>
        <strain evidence="2">Hildebrandi</strain>
    </source>
</reference>
<reference evidence="2" key="1">
    <citation type="journal article" date="2021" name="Sci. Rep.">
        <title>Diploid genomic architecture of Nitzschia inconspicua, an elite biomass production diatom.</title>
        <authorList>
            <person name="Oliver A."/>
            <person name="Podell S."/>
            <person name="Pinowska A."/>
            <person name="Traller J.C."/>
            <person name="Smith S.R."/>
            <person name="McClure R."/>
            <person name="Beliaev A."/>
            <person name="Bohutskyi P."/>
            <person name="Hill E.A."/>
            <person name="Rabines A."/>
            <person name="Zheng H."/>
            <person name="Allen L.Z."/>
            <person name="Kuo A."/>
            <person name="Grigoriev I.V."/>
            <person name="Allen A.E."/>
            <person name="Hazlebeck D."/>
            <person name="Allen E.E."/>
        </authorList>
    </citation>
    <scope>NUCLEOTIDE SEQUENCE</scope>
    <source>
        <strain evidence="2">Hildebrandi</strain>
    </source>
</reference>
<dbReference type="AlphaFoldDB" id="A0A9K3Q4S5"/>
<sequence>MGRIVHSFSSKECPSLPAGGRTSVGYSSKPFQNSESYQNHLQPLNELRNQYFALRHGQSLANVAGIIASNPEIALQQYGLSETGREQAQAAGTALVTRFQLQQTAAGIAIVTSDLLRAKETAQLVANAVLEAGIPLYHDDLVMDTRLRERYFGEWDLHSDQHYHDVWKDDATDPSHTVKNVESVWSVTDRATRCVLSWDATLHNHWIVCVAHGDVLQILQTAFSKMVPSQHRSLEHLETATLRPLKLAK</sequence>
<protein>
    <submittedName>
        <fullName evidence="2">Fructose-2,6-bisphosphatase</fullName>
    </submittedName>
</protein>
<dbReference type="PANTHER" id="PTHR47821">
    <property type="entry name" value="PHOSPHOGLYCERATE MUTASE FAMILY PROTEIN"/>
    <property type="match status" value="1"/>
</dbReference>
<name>A0A9K3Q4S5_9STRA</name>
<organism evidence="2 3">
    <name type="scientific">Nitzschia inconspicua</name>
    <dbReference type="NCBI Taxonomy" id="303405"/>
    <lineage>
        <taxon>Eukaryota</taxon>
        <taxon>Sar</taxon>
        <taxon>Stramenopiles</taxon>
        <taxon>Ochrophyta</taxon>
        <taxon>Bacillariophyta</taxon>
        <taxon>Bacillariophyceae</taxon>
        <taxon>Bacillariophycidae</taxon>
        <taxon>Bacillariales</taxon>
        <taxon>Bacillariaceae</taxon>
        <taxon>Nitzschia</taxon>
    </lineage>
</organism>
<gene>
    <name evidence="2" type="ORF">IV203_019276</name>
</gene>
<proteinExistence type="predicted"/>
<evidence type="ECO:0000313" key="2">
    <source>
        <dbReference type="EMBL" id="KAG7370706.1"/>
    </source>
</evidence>
<accession>A0A9K3Q4S5</accession>
<evidence type="ECO:0000313" key="3">
    <source>
        <dbReference type="Proteomes" id="UP000693970"/>
    </source>
</evidence>
<dbReference type="OrthoDB" id="354304at2759"/>
<evidence type="ECO:0000256" key="1">
    <source>
        <dbReference type="SAM" id="MobiDB-lite"/>
    </source>
</evidence>
<dbReference type="EMBL" id="JAGRRH010000004">
    <property type="protein sequence ID" value="KAG7370706.1"/>
    <property type="molecule type" value="Genomic_DNA"/>
</dbReference>
<dbReference type="Pfam" id="PF00300">
    <property type="entry name" value="His_Phos_1"/>
    <property type="match status" value="1"/>
</dbReference>
<dbReference type="PANTHER" id="PTHR47821:SF2">
    <property type="entry name" value="PHOSPHOGLYCERATE MUTASE FAMILY PROTEIN"/>
    <property type="match status" value="1"/>
</dbReference>
<dbReference type="Proteomes" id="UP000693970">
    <property type="component" value="Unassembled WGS sequence"/>
</dbReference>
<dbReference type="CDD" id="cd07067">
    <property type="entry name" value="HP_PGM_like"/>
    <property type="match status" value="1"/>
</dbReference>